<reference evidence="1 2" key="1">
    <citation type="submission" date="2016-11" db="EMBL/GenBank/DDBJ databases">
        <title>Description of two novel members of the family Erysipelotrichaceae: Ileibacterium lipovorans gen. nov., sp. nov. and Dubosiella newyorkensis, gen. nov., sp. nov.</title>
        <authorList>
            <person name="Cox L.M."/>
            <person name="Sohn J."/>
            <person name="Tyrrell K.L."/>
            <person name="Citron D.M."/>
            <person name="Lawson P.A."/>
            <person name="Patel N.B."/>
            <person name="Iizumi T."/>
            <person name="Perez-Perez G.I."/>
            <person name="Goldstein E.J."/>
            <person name="Blaser M.J."/>
        </authorList>
    </citation>
    <scope>NUCLEOTIDE SEQUENCE [LARGE SCALE GENOMIC DNA]</scope>
    <source>
        <strain evidence="1 2">NYU-BL-A4</strain>
    </source>
</reference>
<gene>
    <name evidence="1" type="ORF">BO225_09795</name>
</gene>
<sequence length="63" mass="7367">MIGEERKSCYDVTRTKEAFRGTTLKGLKKFNDHIVDFAGVSYPLIVAAPYRKKGFKKRKTKWR</sequence>
<dbReference type="EMBL" id="MPKA01000093">
    <property type="protein sequence ID" value="OLU44881.1"/>
    <property type="molecule type" value="Genomic_DNA"/>
</dbReference>
<name>A0A1U7NKL9_9FIRM</name>
<dbReference type="AlphaFoldDB" id="A0A1U7NKL9"/>
<dbReference type="STRING" id="1862672.BO225_09795"/>
<comment type="caution">
    <text evidence="1">The sequence shown here is derived from an EMBL/GenBank/DDBJ whole genome shotgun (WGS) entry which is preliminary data.</text>
</comment>
<proteinExistence type="predicted"/>
<organism evidence="1 2">
    <name type="scientific">Dubosiella newyorkensis</name>
    <dbReference type="NCBI Taxonomy" id="1862672"/>
    <lineage>
        <taxon>Bacteria</taxon>
        <taxon>Bacillati</taxon>
        <taxon>Bacillota</taxon>
        <taxon>Erysipelotrichia</taxon>
        <taxon>Erysipelotrichales</taxon>
        <taxon>Erysipelotrichaceae</taxon>
        <taxon>Dubosiella</taxon>
    </lineage>
</organism>
<protein>
    <submittedName>
        <fullName evidence="1">Uncharacterized protein</fullName>
    </submittedName>
</protein>
<keyword evidence="2" id="KW-1185">Reference proteome</keyword>
<accession>A0A1U7NKL9</accession>
<evidence type="ECO:0000313" key="1">
    <source>
        <dbReference type="EMBL" id="OLU44881.1"/>
    </source>
</evidence>
<evidence type="ECO:0000313" key="2">
    <source>
        <dbReference type="Proteomes" id="UP000186705"/>
    </source>
</evidence>
<dbReference type="Proteomes" id="UP000186705">
    <property type="component" value="Unassembled WGS sequence"/>
</dbReference>